<reference evidence="2 3" key="1">
    <citation type="journal article" date="2021" name="Sci. Rep.">
        <title>Chromosome anchoring in Senegalese sole (Solea senegalensis) reveals sex-associated markers and genome rearrangements in flatfish.</title>
        <authorList>
            <person name="Guerrero-Cozar I."/>
            <person name="Gomez-Garrido J."/>
            <person name="Berbel C."/>
            <person name="Martinez-Blanch J.F."/>
            <person name="Alioto T."/>
            <person name="Claros M.G."/>
            <person name="Gagnaire P.A."/>
            <person name="Manchado M."/>
        </authorList>
    </citation>
    <scope>NUCLEOTIDE SEQUENCE [LARGE SCALE GENOMIC DNA]</scope>
    <source>
        <strain evidence="2">Sse05_10M</strain>
    </source>
</reference>
<sequence>MKDLGSAVPRGAVEKGGQTTSCITATGGEPTLSLVRRPGGRELPFRDMVLSKQSYTERRRSLQLAPASALGAQVLVRLITAGAAASKISVSLHVCVLLVSPCHARVTPTEPCPNTKRGLPRRDSNIHQSPQSLYSDAEQCGGQQKKEKRSEHETQLRTGVQVR</sequence>
<comment type="caution">
    <text evidence="2">The sequence shown here is derived from an EMBL/GenBank/DDBJ whole genome shotgun (WGS) entry which is preliminary data.</text>
</comment>
<keyword evidence="3" id="KW-1185">Reference proteome</keyword>
<evidence type="ECO:0000256" key="1">
    <source>
        <dbReference type="SAM" id="MobiDB-lite"/>
    </source>
</evidence>
<evidence type="ECO:0000313" key="2">
    <source>
        <dbReference type="EMBL" id="KAG7485739.1"/>
    </source>
</evidence>
<accession>A0AAV6Q8A2</accession>
<dbReference type="AlphaFoldDB" id="A0AAV6Q8A2"/>
<feature type="region of interest" description="Disordered" evidence="1">
    <location>
        <begin position="107"/>
        <end position="163"/>
    </location>
</feature>
<dbReference type="Proteomes" id="UP000693946">
    <property type="component" value="Linkage Group LG6"/>
</dbReference>
<protein>
    <submittedName>
        <fullName evidence="2">Uncharacterized protein</fullName>
    </submittedName>
</protein>
<organism evidence="2 3">
    <name type="scientific">Solea senegalensis</name>
    <name type="common">Senegalese sole</name>
    <dbReference type="NCBI Taxonomy" id="28829"/>
    <lineage>
        <taxon>Eukaryota</taxon>
        <taxon>Metazoa</taxon>
        <taxon>Chordata</taxon>
        <taxon>Craniata</taxon>
        <taxon>Vertebrata</taxon>
        <taxon>Euteleostomi</taxon>
        <taxon>Actinopterygii</taxon>
        <taxon>Neopterygii</taxon>
        <taxon>Teleostei</taxon>
        <taxon>Neoteleostei</taxon>
        <taxon>Acanthomorphata</taxon>
        <taxon>Carangaria</taxon>
        <taxon>Pleuronectiformes</taxon>
        <taxon>Pleuronectoidei</taxon>
        <taxon>Soleidae</taxon>
        <taxon>Solea</taxon>
    </lineage>
</organism>
<feature type="compositionally biased region" description="Basic and acidic residues" evidence="1">
    <location>
        <begin position="144"/>
        <end position="155"/>
    </location>
</feature>
<dbReference type="EMBL" id="JAGKHQ010000018">
    <property type="protein sequence ID" value="KAG7485739.1"/>
    <property type="molecule type" value="Genomic_DNA"/>
</dbReference>
<name>A0AAV6Q8A2_SOLSE</name>
<gene>
    <name evidence="2" type="ORF">JOB18_017074</name>
</gene>
<feature type="region of interest" description="Disordered" evidence="1">
    <location>
        <begin position="1"/>
        <end position="20"/>
    </location>
</feature>
<proteinExistence type="predicted"/>
<evidence type="ECO:0000313" key="3">
    <source>
        <dbReference type="Proteomes" id="UP000693946"/>
    </source>
</evidence>